<feature type="transmembrane region" description="Helical" evidence="7">
    <location>
        <begin position="127"/>
        <end position="145"/>
    </location>
</feature>
<evidence type="ECO:0000256" key="4">
    <source>
        <dbReference type="ARBA" id="ARBA00022801"/>
    </source>
</evidence>
<evidence type="ECO:0000313" key="10">
    <source>
        <dbReference type="Proteomes" id="UP000824118"/>
    </source>
</evidence>
<dbReference type="Pfam" id="PF01569">
    <property type="entry name" value="PAP2"/>
    <property type="match status" value="1"/>
</dbReference>
<proteinExistence type="predicted"/>
<evidence type="ECO:0000259" key="8">
    <source>
        <dbReference type="SMART" id="SM00014"/>
    </source>
</evidence>
<keyword evidence="6 7" id="KW-0472">Membrane</keyword>
<dbReference type="CDD" id="cd03392">
    <property type="entry name" value="PAP2_like_2"/>
    <property type="match status" value="1"/>
</dbReference>
<dbReference type="Gene3D" id="1.20.144.10">
    <property type="entry name" value="Phosphatidic acid phosphatase type 2/haloperoxidase"/>
    <property type="match status" value="1"/>
</dbReference>
<dbReference type="SMART" id="SM00014">
    <property type="entry name" value="acidPPc"/>
    <property type="match status" value="1"/>
</dbReference>
<sequence length="183" mass="20602">MIDKIQKIDDKVLDKIKTINRPILNKIMIVITSLGTFGTVWFAIAIIMMITKTYRSVGVNLVIGLAITHLLGEFTLKRIVCRSRPCHKLDDEELIIDRPKYYSFPSGHTAASFCVVGVVFLRCQPIIWVPILILALLIGFSRLYLRVHFLTDVLAGALLGFICGCASVGIMVNLVINYGWFRF</sequence>
<evidence type="ECO:0000256" key="6">
    <source>
        <dbReference type="ARBA" id="ARBA00023136"/>
    </source>
</evidence>
<comment type="subcellular location">
    <subcellularLocation>
        <location evidence="1">Cell membrane</location>
        <topology evidence="1">Multi-pass membrane protein</topology>
    </subcellularLocation>
</comment>
<dbReference type="Proteomes" id="UP000824118">
    <property type="component" value="Unassembled WGS sequence"/>
</dbReference>
<evidence type="ECO:0000256" key="7">
    <source>
        <dbReference type="SAM" id="Phobius"/>
    </source>
</evidence>
<gene>
    <name evidence="9" type="ORF">IAD22_01550</name>
</gene>
<reference evidence="9" key="1">
    <citation type="submission" date="2020-10" db="EMBL/GenBank/DDBJ databases">
        <authorList>
            <person name="Gilroy R."/>
        </authorList>
    </citation>
    <scope>NUCLEOTIDE SEQUENCE</scope>
    <source>
        <strain evidence="9">ChiGjej1B1-1684</strain>
    </source>
</reference>
<dbReference type="GO" id="GO:0016787">
    <property type="term" value="F:hydrolase activity"/>
    <property type="evidence" value="ECO:0007669"/>
    <property type="project" value="UniProtKB-KW"/>
</dbReference>
<accession>A0A9D1S731</accession>
<feature type="transmembrane region" description="Helical" evidence="7">
    <location>
        <begin position="157"/>
        <end position="181"/>
    </location>
</feature>
<keyword evidence="4" id="KW-0378">Hydrolase</keyword>
<dbReference type="InterPro" id="IPR036938">
    <property type="entry name" value="PAP2/HPO_sf"/>
</dbReference>
<evidence type="ECO:0000256" key="5">
    <source>
        <dbReference type="ARBA" id="ARBA00022989"/>
    </source>
</evidence>
<dbReference type="InterPro" id="IPR000326">
    <property type="entry name" value="PAP2/HPO"/>
</dbReference>
<keyword evidence="3 7" id="KW-0812">Transmembrane</keyword>
<comment type="caution">
    <text evidence="9">The sequence shown here is derived from an EMBL/GenBank/DDBJ whole genome shotgun (WGS) entry which is preliminary data.</text>
</comment>
<evidence type="ECO:0000256" key="3">
    <source>
        <dbReference type="ARBA" id="ARBA00022692"/>
    </source>
</evidence>
<keyword evidence="5 7" id="KW-1133">Transmembrane helix</keyword>
<dbReference type="EMBL" id="DVNG01000022">
    <property type="protein sequence ID" value="HIU49684.1"/>
    <property type="molecule type" value="Genomic_DNA"/>
</dbReference>
<protein>
    <submittedName>
        <fullName evidence="9">Phosphatase PAP2 family protein</fullName>
    </submittedName>
</protein>
<evidence type="ECO:0000256" key="1">
    <source>
        <dbReference type="ARBA" id="ARBA00004651"/>
    </source>
</evidence>
<feature type="transmembrane region" description="Helical" evidence="7">
    <location>
        <begin position="27"/>
        <end position="51"/>
    </location>
</feature>
<organism evidence="9 10">
    <name type="scientific">Candidatus Limousia pullorum</name>
    <dbReference type="NCBI Taxonomy" id="2840860"/>
    <lineage>
        <taxon>Bacteria</taxon>
        <taxon>Bacillati</taxon>
        <taxon>Bacillota</taxon>
        <taxon>Clostridia</taxon>
        <taxon>Eubacteriales</taxon>
        <taxon>Oscillospiraceae</taxon>
        <taxon>Oscillospiraceae incertae sedis</taxon>
        <taxon>Candidatus Limousia</taxon>
    </lineage>
</organism>
<keyword evidence="2" id="KW-1003">Cell membrane</keyword>
<dbReference type="GO" id="GO:0005886">
    <property type="term" value="C:plasma membrane"/>
    <property type="evidence" value="ECO:0007669"/>
    <property type="project" value="UniProtKB-SubCell"/>
</dbReference>
<evidence type="ECO:0000313" key="9">
    <source>
        <dbReference type="EMBL" id="HIU49684.1"/>
    </source>
</evidence>
<feature type="domain" description="Phosphatidic acid phosphatase type 2/haloperoxidase" evidence="8">
    <location>
        <begin position="60"/>
        <end position="168"/>
    </location>
</feature>
<dbReference type="SUPFAM" id="SSF48317">
    <property type="entry name" value="Acid phosphatase/Vanadium-dependent haloperoxidase"/>
    <property type="match status" value="1"/>
</dbReference>
<reference evidence="9" key="2">
    <citation type="journal article" date="2021" name="PeerJ">
        <title>Extensive microbial diversity within the chicken gut microbiome revealed by metagenomics and culture.</title>
        <authorList>
            <person name="Gilroy R."/>
            <person name="Ravi A."/>
            <person name="Getino M."/>
            <person name="Pursley I."/>
            <person name="Horton D.L."/>
            <person name="Alikhan N.F."/>
            <person name="Baker D."/>
            <person name="Gharbi K."/>
            <person name="Hall N."/>
            <person name="Watson M."/>
            <person name="Adriaenssens E.M."/>
            <person name="Foster-Nyarko E."/>
            <person name="Jarju S."/>
            <person name="Secka A."/>
            <person name="Antonio M."/>
            <person name="Oren A."/>
            <person name="Chaudhuri R.R."/>
            <person name="La Ragione R."/>
            <person name="Hildebrand F."/>
            <person name="Pallen M.J."/>
        </authorList>
    </citation>
    <scope>NUCLEOTIDE SEQUENCE</scope>
    <source>
        <strain evidence="9">ChiGjej1B1-1684</strain>
    </source>
</reference>
<feature type="transmembrane region" description="Helical" evidence="7">
    <location>
        <begin position="57"/>
        <end position="80"/>
    </location>
</feature>
<dbReference type="AlphaFoldDB" id="A0A9D1S731"/>
<evidence type="ECO:0000256" key="2">
    <source>
        <dbReference type="ARBA" id="ARBA00022475"/>
    </source>
</evidence>
<name>A0A9D1S731_9FIRM</name>
<dbReference type="PANTHER" id="PTHR14969:SF62">
    <property type="entry name" value="DECAPRENYLPHOSPHORYL-5-PHOSPHORIBOSE PHOSPHATASE RV3807C-RELATED"/>
    <property type="match status" value="1"/>
</dbReference>
<dbReference type="PANTHER" id="PTHR14969">
    <property type="entry name" value="SPHINGOSINE-1-PHOSPHATE PHOSPHOHYDROLASE"/>
    <property type="match status" value="1"/>
</dbReference>